<feature type="domain" description="TonB-dependent receptor-like beta-barrel" evidence="12">
    <location>
        <begin position="291"/>
        <end position="723"/>
    </location>
</feature>
<dbReference type="GO" id="GO:0030246">
    <property type="term" value="F:carbohydrate binding"/>
    <property type="evidence" value="ECO:0007669"/>
    <property type="project" value="InterPro"/>
</dbReference>
<keyword evidence="5" id="KW-0732">Signal</keyword>
<dbReference type="Gene3D" id="2.40.170.20">
    <property type="entry name" value="TonB-dependent receptor, beta-barrel domain"/>
    <property type="match status" value="1"/>
</dbReference>
<evidence type="ECO:0000256" key="1">
    <source>
        <dbReference type="ARBA" id="ARBA00004571"/>
    </source>
</evidence>
<evidence type="ECO:0000256" key="10">
    <source>
        <dbReference type="PROSITE-ProRule" id="PRU01360"/>
    </source>
</evidence>
<dbReference type="Gene3D" id="2.170.130.10">
    <property type="entry name" value="TonB-dependent receptor, plug domain"/>
    <property type="match status" value="1"/>
</dbReference>
<evidence type="ECO:0000256" key="7">
    <source>
        <dbReference type="ARBA" id="ARBA00023136"/>
    </source>
</evidence>
<keyword evidence="3 10" id="KW-1134">Transmembrane beta strand</keyword>
<dbReference type="InterPro" id="IPR039426">
    <property type="entry name" value="TonB-dep_rcpt-like"/>
</dbReference>
<name>A0A6B0Y0G3_9RHOB</name>
<keyword evidence="7 10" id="KW-0472">Membrane</keyword>
<accession>A0A6B0Y0G3</accession>
<dbReference type="AlphaFoldDB" id="A0A6B0Y0G3"/>
<evidence type="ECO:0000256" key="2">
    <source>
        <dbReference type="ARBA" id="ARBA00022448"/>
    </source>
</evidence>
<dbReference type="Pfam" id="PF00593">
    <property type="entry name" value="TonB_dep_Rec_b-barrel"/>
    <property type="match status" value="1"/>
</dbReference>
<protein>
    <submittedName>
        <fullName evidence="14">TonB-dependent receptor</fullName>
    </submittedName>
</protein>
<reference evidence="14" key="1">
    <citation type="submission" date="2019-09" db="EMBL/GenBank/DDBJ databases">
        <title>Characterisation of the sponge microbiome using genome-centric metagenomics.</title>
        <authorList>
            <person name="Engelberts J.P."/>
            <person name="Robbins S.J."/>
            <person name="De Goeij J.M."/>
            <person name="Aranda M."/>
            <person name="Bell S.C."/>
            <person name="Webster N.S."/>
        </authorList>
    </citation>
    <scope>NUCLEOTIDE SEQUENCE</scope>
    <source>
        <strain evidence="14">SB0664_bin_43</strain>
    </source>
</reference>
<comment type="subcellular location">
    <subcellularLocation>
        <location evidence="1 10">Cell outer membrane</location>
        <topology evidence="1 10">Multi-pass membrane protein</topology>
    </subcellularLocation>
</comment>
<dbReference type="GO" id="GO:0044718">
    <property type="term" value="P:siderophore transmembrane transport"/>
    <property type="evidence" value="ECO:0007669"/>
    <property type="project" value="TreeGrafter"/>
</dbReference>
<dbReference type="GO" id="GO:0009279">
    <property type="term" value="C:cell outer membrane"/>
    <property type="evidence" value="ECO:0007669"/>
    <property type="project" value="UniProtKB-SubCell"/>
</dbReference>
<evidence type="ECO:0000256" key="8">
    <source>
        <dbReference type="ARBA" id="ARBA00023170"/>
    </source>
</evidence>
<dbReference type="Gene3D" id="2.60.40.1120">
    <property type="entry name" value="Carboxypeptidase-like, regulatory domain"/>
    <property type="match status" value="1"/>
</dbReference>
<keyword evidence="8 14" id="KW-0675">Receptor</keyword>
<evidence type="ECO:0000256" key="5">
    <source>
        <dbReference type="ARBA" id="ARBA00022729"/>
    </source>
</evidence>
<dbReference type="SUPFAM" id="SSF56935">
    <property type="entry name" value="Porins"/>
    <property type="match status" value="1"/>
</dbReference>
<dbReference type="EMBL" id="VXRY01000231">
    <property type="protein sequence ID" value="MXY33577.1"/>
    <property type="molecule type" value="Genomic_DNA"/>
</dbReference>
<dbReference type="InterPro" id="IPR037066">
    <property type="entry name" value="Plug_dom_sf"/>
</dbReference>
<keyword evidence="4 10" id="KW-0812">Transmembrane</keyword>
<keyword evidence="6 11" id="KW-0798">TonB box</keyword>
<evidence type="ECO:0000256" key="9">
    <source>
        <dbReference type="ARBA" id="ARBA00023237"/>
    </source>
</evidence>
<evidence type="ECO:0000256" key="11">
    <source>
        <dbReference type="RuleBase" id="RU003357"/>
    </source>
</evidence>
<evidence type="ECO:0000259" key="13">
    <source>
        <dbReference type="Pfam" id="PF07715"/>
    </source>
</evidence>
<keyword evidence="2 10" id="KW-0813">Transport</keyword>
<evidence type="ECO:0000256" key="3">
    <source>
        <dbReference type="ARBA" id="ARBA00022452"/>
    </source>
</evidence>
<evidence type="ECO:0000256" key="4">
    <source>
        <dbReference type="ARBA" id="ARBA00022692"/>
    </source>
</evidence>
<dbReference type="InterPro" id="IPR000531">
    <property type="entry name" value="Beta-barrel_TonB"/>
</dbReference>
<comment type="caution">
    <text evidence="14">The sequence shown here is derived from an EMBL/GenBank/DDBJ whole genome shotgun (WGS) entry which is preliminary data.</text>
</comment>
<keyword evidence="9 10" id="KW-0998">Cell outer membrane</keyword>
<dbReference type="PROSITE" id="PS52016">
    <property type="entry name" value="TONB_DEPENDENT_REC_3"/>
    <property type="match status" value="1"/>
</dbReference>
<evidence type="ECO:0000259" key="12">
    <source>
        <dbReference type="Pfam" id="PF00593"/>
    </source>
</evidence>
<dbReference type="Pfam" id="PF13620">
    <property type="entry name" value="CarboxypepD_reg"/>
    <property type="match status" value="1"/>
</dbReference>
<comment type="similarity">
    <text evidence="10 11">Belongs to the TonB-dependent receptor family.</text>
</comment>
<dbReference type="PANTHER" id="PTHR30069">
    <property type="entry name" value="TONB-DEPENDENT OUTER MEMBRANE RECEPTOR"/>
    <property type="match status" value="1"/>
</dbReference>
<dbReference type="InterPro" id="IPR036942">
    <property type="entry name" value="Beta-barrel_TonB_sf"/>
</dbReference>
<dbReference type="PANTHER" id="PTHR30069:SF29">
    <property type="entry name" value="HEMOGLOBIN AND HEMOGLOBIN-HAPTOGLOBIN-BINDING PROTEIN 1-RELATED"/>
    <property type="match status" value="1"/>
</dbReference>
<proteinExistence type="inferred from homology"/>
<dbReference type="InterPro" id="IPR013784">
    <property type="entry name" value="Carb-bd-like_fold"/>
</dbReference>
<evidence type="ECO:0000256" key="6">
    <source>
        <dbReference type="ARBA" id="ARBA00023077"/>
    </source>
</evidence>
<dbReference type="SUPFAM" id="SSF49452">
    <property type="entry name" value="Starch-binding domain-like"/>
    <property type="match status" value="1"/>
</dbReference>
<sequence>TSTQTRTHSRAGFFIVFFLLALHPAALLAGPLQGRLLDQDAGRPVSGAVLTLSAPSGAVHSVRSDTSGTFRLENLPTGTWDLRVERLGYRPLQGHIQIGAALTSVELHLQSLPMLMDELVVRARRDPEGKHIASFVETIVLGNQHAPGADLAQTLDRATGVNIRRYGGLGSFSTLSIRGSTAEQVQVFLDGVPLNSAVGGGVDLGGLPIGGVESVDIYRGAVPARFGGNSLGGVVHIRTQPLGGKVRTRLHTASGSHGTRQLGASLSGPYKGWEYLGLVSYQASRNDFRFWDDNGTEYNAQDDGWARRLNSDFRGVRGLAKIGRSLGASRLQIHNTFDLSYKGIPGIGNNQSLHTRYDTWRHIAEVSLFGPLGDGRAGYRLKAHHSREKDEYQDRHGEVGLGRQHDRNITQSLGLRGEVNALLPGQSLLTAFVAARREAFAPDDLLRPDSRLLRSRRRALAVGTEVEVPLGQRLTLNAGTQAEGLDDRFFDRKYFAPSAVLPSRENREILWGYRMGAALDLGAGLALKAHNGRYQRAPNFFELFGDRGAVIGNTNLVSEEGHNWDLGLVFRGSADGVGLSLAEVVYYRNGVEDLIRFIQNSQRVSRPHNMGRALLRGVETRLKARLLPTLALHGNYAYQRAENRTPFSFERGNDLPNAPRHRLNARISFDLGRADLYGEFSRESRHFLDRANLRTVPVRALYNLGGTVPLVEGISLSWELRNLTDNQVADLWGYPLPGRSYGLSVRYAAHQ</sequence>
<feature type="domain" description="TonB-dependent receptor plug" evidence="13">
    <location>
        <begin position="146"/>
        <end position="234"/>
    </location>
</feature>
<evidence type="ECO:0000313" key="14">
    <source>
        <dbReference type="EMBL" id="MXY33577.1"/>
    </source>
</evidence>
<organism evidence="14">
    <name type="scientific">Boseongicola sp. SB0664_bin_43</name>
    <dbReference type="NCBI Taxonomy" id="2604844"/>
    <lineage>
        <taxon>Bacteria</taxon>
        <taxon>Pseudomonadati</taxon>
        <taxon>Pseudomonadota</taxon>
        <taxon>Alphaproteobacteria</taxon>
        <taxon>Rhodobacterales</taxon>
        <taxon>Paracoccaceae</taxon>
        <taxon>Boseongicola</taxon>
    </lineage>
</organism>
<dbReference type="Pfam" id="PF07715">
    <property type="entry name" value="Plug"/>
    <property type="match status" value="1"/>
</dbReference>
<dbReference type="GO" id="GO:0015344">
    <property type="term" value="F:siderophore uptake transmembrane transporter activity"/>
    <property type="evidence" value="ECO:0007669"/>
    <property type="project" value="TreeGrafter"/>
</dbReference>
<gene>
    <name evidence="14" type="ORF">F4Y60_05710</name>
</gene>
<dbReference type="InterPro" id="IPR012910">
    <property type="entry name" value="Plug_dom"/>
</dbReference>
<feature type="non-terminal residue" evidence="14">
    <location>
        <position position="1"/>
    </location>
</feature>